<proteinExistence type="predicted"/>
<dbReference type="InterPro" id="IPR058040">
    <property type="entry name" value="BW3TFN"/>
</dbReference>
<evidence type="ECO:0000313" key="2">
    <source>
        <dbReference type="Proteomes" id="UP000003973"/>
    </source>
</evidence>
<organism evidence="1 2">
    <name type="scientific">Oxalobacter paraformigenes</name>
    <dbReference type="NCBI Taxonomy" id="556268"/>
    <lineage>
        <taxon>Bacteria</taxon>
        <taxon>Pseudomonadati</taxon>
        <taxon>Pseudomonadota</taxon>
        <taxon>Betaproteobacteria</taxon>
        <taxon>Burkholderiales</taxon>
        <taxon>Oxalobacteraceae</taxon>
        <taxon>Oxalobacter</taxon>
    </lineage>
</organism>
<dbReference type="HOGENOM" id="CLU_100211_0_0_4"/>
<dbReference type="Pfam" id="PF25691">
    <property type="entry name" value="BW3TFN"/>
    <property type="match status" value="1"/>
</dbReference>
<keyword evidence="2" id="KW-1185">Reference proteome</keyword>
<accession>C3X349</accession>
<dbReference type="eggNOG" id="ENOG5030UB9">
    <property type="taxonomic scope" value="Bacteria"/>
</dbReference>
<dbReference type="Proteomes" id="UP000003973">
    <property type="component" value="Unassembled WGS sequence"/>
</dbReference>
<gene>
    <name evidence="1" type="ORF">OFAG_00788</name>
</gene>
<comment type="caution">
    <text evidence="1">The sequence shown here is derived from an EMBL/GenBank/DDBJ whole genome shotgun (WGS) entry which is preliminary data.</text>
</comment>
<evidence type="ECO:0000313" key="1">
    <source>
        <dbReference type="EMBL" id="EEO27635.1"/>
    </source>
</evidence>
<sequence>MAILTNSGRLVIAKIMKSLPFYLAWGEGDVAWDENFMQPTSTDVALVNEIGRREANIVEYCTPDENGTIEVSSGKFSPSETETLYIHLRFDFTLADSPSCVIRECGVFVGTEIKADTPADIRYFLPEHIQKPGSLVMVERFVALNLATDFRRSFDFVITL</sequence>
<name>C3X349_9BURK</name>
<dbReference type="AlphaFoldDB" id="C3X349"/>
<protein>
    <submittedName>
        <fullName evidence="1">Uncharacterized protein</fullName>
    </submittedName>
</protein>
<dbReference type="EMBL" id="ACDP02000023">
    <property type="protein sequence ID" value="EEO27635.1"/>
    <property type="molecule type" value="Genomic_DNA"/>
</dbReference>
<reference evidence="1" key="1">
    <citation type="submission" date="2011-10" db="EMBL/GenBank/DDBJ databases">
        <title>The Genome Sequence of Oxalobacter formigenes HOxBLS.</title>
        <authorList>
            <consortium name="The Broad Institute Genome Sequencing Platform"/>
            <person name="Earl A."/>
            <person name="Ward D."/>
            <person name="Feldgarden M."/>
            <person name="Gevers D."/>
            <person name="Allison M.J."/>
            <person name="Humphrey S."/>
            <person name="Young S.K."/>
            <person name="Zeng Q."/>
            <person name="Gargeya S."/>
            <person name="Fitzgerald M."/>
            <person name="Haas B."/>
            <person name="Abouelleil A."/>
            <person name="Alvarado L."/>
            <person name="Arachchi H.M."/>
            <person name="Berlin A."/>
            <person name="Brown A."/>
            <person name="Chapman S.B."/>
            <person name="Chen Z."/>
            <person name="Dunbar C."/>
            <person name="Freedman E."/>
            <person name="Gearin G."/>
            <person name="Goldberg J."/>
            <person name="Griggs A."/>
            <person name="Gujja S."/>
            <person name="Heiman D."/>
            <person name="Howarth C."/>
            <person name="Larson L."/>
            <person name="Lui A."/>
            <person name="MacDonald P.J.P."/>
            <person name="Montmayeur A."/>
            <person name="Murphy C."/>
            <person name="Neiman D."/>
            <person name="Pearson M."/>
            <person name="Priest M."/>
            <person name="Roberts A."/>
            <person name="Saif S."/>
            <person name="Shea T."/>
            <person name="Shenoy N."/>
            <person name="Sisk P."/>
            <person name="Stolte C."/>
            <person name="Sykes S."/>
            <person name="Wortman J."/>
            <person name="Nusbaum C."/>
            <person name="Birren B."/>
        </authorList>
    </citation>
    <scope>NUCLEOTIDE SEQUENCE [LARGE SCALE GENOMIC DNA]</scope>
    <source>
        <strain evidence="1">HOxBLS</strain>
    </source>
</reference>